<dbReference type="Pfam" id="PF14499">
    <property type="entry name" value="DUF4437"/>
    <property type="match status" value="1"/>
</dbReference>
<dbReference type="InterPro" id="IPR028013">
    <property type="entry name" value="DUF4437"/>
</dbReference>
<reference evidence="1" key="1">
    <citation type="submission" date="2019-10" db="EMBL/GenBank/DDBJ databases">
        <title>Draft genome sequece of Microseira wollei NIES-4236.</title>
        <authorList>
            <person name="Yamaguchi H."/>
            <person name="Suzuki S."/>
            <person name="Kawachi M."/>
        </authorList>
    </citation>
    <scope>NUCLEOTIDE SEQUENCE</scope>
    <source>
        <strain evidence="1">NIES-4236</strain>
    </source>
</reference>
<dbReference type="SUPFAM" id="SSF51182">
    <property type="entry name" value="RmlC-like cupins"/>
    <property type="match status" value="1"/>
</dbReference>
<evidence type="ECO:0000313" key="1">
    <source>
        <dbReference type="EMBL" id="GET36767.1"/>
    </source>
</evidence>
<keyword evidence="2" id="KW-1185">Reference proteome</keyword>
<protein>
    <recommendedName>
        <fullName evidence="3">DUF4437 domain-containing protein</fullName>
    </recommendedName>
</protein>
<dbReference type="Proteomes" id="UP001050975">
    <property type="component" value="Unassembled WGS sequence"/>
</dbReference>
<sequence length="304" mass="34176">MGDKGRSFDAASEGEADSFLHVAPIKEDWGGDGRGRMSLSGRRTAISKEYLPRQYQFFDTNAVPEEHGWRVAGMPENVIPGRRRLLTWHDCGASTSRAVLPPQFEAPAGIFTADLEIFVLKGTIQLGEWQLSKHGYSFIPAGVRVGPWKVLGSEEAEILWMENGPVPLRYEAAQSDRPDARMSDFIPALDSKLLPWSKADTVQFEVCKKKWLKKDSNGGGAWLLAILPHYDGIYRMIQCYNEEGYCLAGYCDIGDYRFMKDHFAYNSSFCTAPRHWTDDGSLFFIRVDRDLSKPGTVLSYAPES</sequence>
<dbReference type="InterPro" id="IPR011051">
    <property type="entry name" value="RmlC_Cupin_sf"/>
</dbReference>
<gene>
    <name evidence="1" type="ORF">MiSe_15190</name>
</gene>
<accession>A0AAV3X1Y8</accession>
<dbReference type="Gene3D" id="2.60.120.10">
    <property type="entry name" value="Jelly Rolls"/>
    <property type="match status" value="1"/>
</dbReference>
<name>A0AAV3X1Y8_9CYAN</name>
<comment type="caution">
    <text evidence="1">The sequence shown here is derived from an EMBL/GenBank/DDBJ whole genome shotgun (WGS) entry which is preliminary data.</text>
</comment>
<dbReference type="CDD" id="cd20300">
    <property type="entry name" value="cupin_npun_f5605-like_N"/>
    <property type="match status" value="1"/>
</dbReference>
<evidence type="ECO:0008006" key="3">
    <source>
        <dbReference type="Google" id="ProtNLM"/>
    </source>
</evidence>
<dbReference type="AlphaFoldDB" id="A0AAV3X1Y8"/>
<proteinExistence type="predicted"/>
<dbReference type="InterPro" id="IPR014710">
    <property type="entry name" value="RmlC-like_jellyroll"/>
</dbReference>
<organism evidence="1 2">
    <name type="scientific">Microseira wollei NIES-4236</name>
    <dbReference type="NCBI Taxonomy" id="2530354"/>
    <lineage>
        <taxon>Bacteria</taxon>
        <taxon>Bacillati</taxon>
        <taxon>Cyanobacteriota</taxon>
        <taxon>Cyanophyceae</taxon>
        <taxon>Oscillatoriophycideae</taxon>
        <taxon>Aerosakkonematales</taxon>
        <taxon>Aerosakkonemataceae</taxon>
        <taxon>Microseira</taxon>
    </lineage>
</organism>
<evidence type="ECO:0000313" key="2">
    <source>
        <dbReference type="Proteomes" id="UP001050975"/>
    </source>
</evidence>
<dbReference type="RefSeq" id="WP_226577035.1">
    <property type="nucleotide sequence ID" value="NZ_BLAY01000017.1"/>
</dbReference>
<dbReference type="EMBL" id="BLAY01000017">
    <property type="protein sequence ID" value="GET36767.1"/>
    <property type="molecule type" value="Genomic_DNA"/>
</dbReference>